<protein>
    <submittedName>
        <fullName evidence="1">Uncharacterized protein</fullName>
    </submittedName>
</protein>
<keyword evidence="2" id="KW-1185">Reference proteome</keyword>
<dbReference type="Proteomes" id="UP000014962">
    <property type="component" value="Unassembled WGS sequence"/>
</dbReference>
<evidence type="ECO:0000313" key="2">
    <source>
        <dbReference type="Proteomes" id="UP000014962"/>
    </source>
</evidence>
<dbReference type="AlphaFoldDB" id="S7XA48"/>
<name>S7XA48_9FLAO</name>
<evidence type="ECO:0000313" key="1">
    <source>
        <dbReference type="EMBL" id="EPR72903.1"/>
    </source>
</evidence>
<reference evidence="1 2" key="1">
    <citation type="journal article" date="2013" name="Genome Announc.">
        <title>Draft Genome Sequence of Winogradskyella psychrotolerans RS-3T, Isolated from the Marine Transect of Kongsfjorden, Ny-Alesund, Svalbard, Arctic Ocean.</title>
        <authorList>
            <person name="Kumar Pinnaka A."/>
            <person name="Ara S."/>
            <person name="Singh A."/>
            <person name="Shivaji S."/>
        </authorList>
    </citation>
    <scope>NUCLEOTIDE SEQUENCE [LARGE SCALE GENOMIC DNA]</scope>
    <source>
        <strain evidence="1 2">RS-3</strain>
    </source>
</reference>
<organism evidence="1 2">
    <name type="scientific">Winogradskyella psychrotolerans RS-3</name>
    <dbReference type="NCBI Taxonomy" id="641526"/>
    <lineage>
        <taxon>Bacteria</taxon>
        <taxon>Pseudomonadati</taxon>
        <taxon>Bacteroidota</taxon>
        <taxon>Flavobacteriia</taxon>
        <taxon>Flavobacteriales</taxon>
        <taxon>Flavobacteriaceae</taxon>
        <taxon>Winogradskyella</taxon>
    </lineage>
</organism>
<dbReference type="STRING" id="641526.ADIWIN_1991"/>
<sequence>MRGANLTYYETNTTLPFSILNNRSNYIYLRCKLANRFNGEDENNSFYIFDLIL</sequence>
<dbReference type="EMBL" id="ATMR01000097">
    <property type="protein sequence ID" value="EPR72903.1"/>
    <property type="molecule type" value="Genomic_DNA"/>
</dbReference>
<proteinExistence type="predicted"/>
<accession>S7XA48</accession>
<gene>
    <name evidence="1" type="ORF">ADIWIN_1991</name>
</gene>
<comment type="caution">
    <text evidence="1">The sequence shown here is derived from an EMBL/GenBank/DDBJ whole genome shotgun (WGS) entry which is preliminary data.</text>
</comment>